<dbReference type="Pfam" id="PF13347">
    <property type="entry name" value="MFS_2"/>
    <property type="match status" value="1"/>
</dbReference>
<protein>
    <submittedName>
        <fullName evidence="7">MFS transporter</fullName>
    </submittedName>
</protein>
<dbReference type="PANTHER" id="PTHR11328:SF24">
    <property type="entry name" value="MAJOR FACILITATOR SUPERFAMILY (MFS) PROFILE DOMAIN-CONTAINING PROTEIN"/>
    <property type="match status" value="1"/>
</dbReference>
<dbReference type="PANTHER" id="PTHR11328">
    <property type="entry name" value="MAJOR FACILITATOR SUPERFAMILY DOMAIN-CONTAINING PROTEIN"/>
    <property type="match status" value="1"/>
</dbReference>
<dbReference type="EMBL" id="CP082781">
    <property type="protein sequence ID" value="UGS25919.1"/>
    <property type="molecule type" value="Genomic_DNA"/>
</dbReference>
<evidence type="ECO:0000256" key="3">
    <source>
        <dbReference type="ARBA" id="ARBA00022989"/>
    </source>
</evidence>
<dbReference type="CDD" id="cd17332">
    <property type="entry name" value="MFS_MelB_like"/>
    <property type="match status" value="1"/>
</dbReference>
<dbReference type="PROSITE" id="PS50850">
    <property type="entry name" value="MFS"/>
    <property type="match status" value="1"/>
</dbReference>
<dbReference type="Gene3D" id="1.20.1250.20">
    <property type="entry name" value="MFS general substrate transporter like domains"/>
    <property type="match status" value="2"/>
</dbReference>
<feature type="transmembrane region" description="Helical" evidence="5">
    <location>
        <begin position="301"/>
        <end position="319"/>
    </location>
</feature>
<evidence type="ECO:0000256" key="2">
    <source>
        <dbReference type="ARBA" id="ARBA00022692"/>
    </source>
</evidence>
<feature type="transmembrane region" description="Helical" evidence="5">
    <location>
        <begin position="188"/>
        <end position="207"/>
    </location>
</feature>
<feature type="transmembrane region" description="Helical" evidence="5">
    <location>
        <begin position="49"/>
        <end position="68"/>
    </location>
</feature>
<feature type="transmembrane region" description="Helical" evidence="5">
    <location>
        <begin position="268"/>
        <end position="289"/>
    </location>
</feature>
<feature type="transmembrane region" description="Helical" evidence="5">
    <location>
        <begin position="89"/>
        <end position="107"/>
    </location>
</feature>
<reference evidence="7 8" key="1">
    <citation type="submission" date="2023-01" db="EMBL/GenBank/DDBJ databases">
        <title>Characterization of estradiol degrading bacteria Microbacterium sp. MZT7 and reveal degrading genes through genome analysis.</title>
        <authorList>
            <person name="Hao P."/>
            <person name="Gao Y."/>
        </authorList>
    </citation>
    <scope>NUCLEOTIDE SEQUENCE [LARGE SCALE GENOMIC DNA]</scope>
    <source>
        <strain evidence="7 8">MZT7</strain>
    </source>
</reference>
<dbReference type="Proteomes" id="UP001199642">
    <property type="component" value="Chromosome"/>
</dbReference>
<accession>A0ABY3RPQ8</accession>
<comment type="subcellular location">
    <subcellularLocation>
        <location evidence="1">Cell membrane</location>
        <topology evidence="1">Multi-pass membrane protein</topology>
    </subcellularLocation>
</comment>
<keyword evidence="8" id="KW-1185">Reference proteome</keyword>
<feature type="transmembrane region" description="Helical" evidence="5">
    <location>
        <begin position="154"/>
        <end position="176"/>
    </location>
</feature>
<organism evidence="7 8">
    <name type="scientific">Microbacterium resistens</name>
    <dbReference type="NCBI Taxonomy" id="156977"/>
    <lineage>
        <taxon>Bacteria</taxon>
        <taxon>Bacillati</taxon>
        <taxon>Actinomycetota</taxon>
        <taxon>Actinomycetes</taxon>
        <taxon>Micrococcales</taxon>
        <taxon>Microbacteriaceae</taxon>
        <taxon>Microbacterium</taxon>
    </lineage>
</organism>
<feature type="transmembrane region" description="Helical" evidence="5">
    <location>
        <begin position="238"/>
        <end position="262"/>
    </location>
</feature>
<feature type="transmembrane region" description="Helical" evidence="5">
    <location>
        <begin position="370"/>
        <end position="392"/>
    </location>
</feature>
<feature type="transmembrane region" description="Helical" evidence="5">
    <location>
        <begin position="21"/>
        <end position="43"/>
    </location>
</feature>
<dbReference type="InterPro" id="IPR039672">
    <property type="entry name" value="MFS_2"/>
</dbReference>
<feature type="transmembrane region" description="Helical" evidence="5">
    <location>
        <begin position="113"/>
        <end position="133"/>
    </location>
</feature>
<name>A0ABY3RPQ8_9MICO</name>
<feature type="domain" description="Major facilitator superfamily (MFS) profile" evidence="6">
    <location>
        <begin position="17"/>
        <end position="435"/>
    </location>
</feature>
<gene>
    <name evidence="7" type="ORF">K8F61_14885</name>
</gene>
<evidence type="ECO:0000313" key="7">
    <source>
        <dbReference type="EMBL" id="UGS25919.1"/>
    </source>
</evidence>
<feature type="transmembrane region" description="Helical" evidence="5">
    <location>
        <begin position="412"/>
        <end position="433"/>
    </location>
</feature>
<keyword evidence="2 5" id="KW-0812">Transmembrane</keyword>
<dbReference type="InterPro" id="IPR036259">
    <property type="entry name" value="MFS_trans_sf"/>
</dbReference>
<dbReference type="InterPro" id="IPR020846">
    <property type="entry name" value="MFS_dom"/>
</dbReference>
<keyword evidence="3 5" id="KW-1133">Transmembrane helix</keyword>
<feature type="transmembrane region" description="Helical" evidence="5">
    <location>
        <begin position="325"/>
        <end position="349"/>
    </location>
</feature>
<evidence type="ECO:0000313" key="8">
    <source>
        <dbReference type="Proteomes" id="UP001199642"/>
    </source>
</evidence>
<evidence type="ECO:0000256" key="4">
    <source>
        <dbReference type="ARBA" id="ARBA00023136"/>
    </source>
</evidence>
<evidence type="ECO:0000256" key="1">
    <source>
        <dbReference type="ARBA" id="ARBA00004651"/>
    </source>
</evidence>
<evidence type="ECO:0000256" key="5">
    <source>
        <dbReference type="SAM" id="Phobius"/>
    </source>
</evidence>
<sequence>MRGEPYDRRMTALPRRTRLGYALGGIASGTYGTVPGLILMPYLTDLLGVPAAIAGMIVFAPKAWDFFLNPVAGRLSDRSGNPRDRRRPFILRAGILLALAFTAMFLGPTAPPVAAALWVLVAFLASATVYAFFQVPYLAMSAEITDDYTERTRLVTWRVIVFTLAILVSGAAAPALVDAFGGVTGYRIMAIAMAVLILVGTIGVWWGTRAVPLTRGEDAGGRLFAQLAIVLRDRDARVLVTAFVLQAVAIGMVLGGVVYVARHVLHDPGVATLAFVCFVGPAIVLTPAWSRLARRIGKRRGFAVATVTMSLGLLALLLARTGEPAPMLSAAAVVGIGYAGAQLFPLAMLPDLAAEDARRSGVNRIGMISGVWSGFELLGYALGPALLGLVLAVGGYRASTGEATPQPDSAQWAIVLGVSVIPAALCVLSLVPLSCYRLDDRLRAAALATD</sequence>
<keyword evidence="4 5" id="KW-0472">Membrane</keyword>
<dbReference type="SUPFAM" id="SSF103473">
    <property type="entry name" value="MFS general substrate transporter"/>
    <property type="match status" value="1"/>
</dbReference>
<proteinExistence type="predicted"/>
<evidence type="ECO:0000259" key="6">
    <source>
        <dbReference type="PROSITE" id="PS50850"/>
    </source>
</evidence>